<dbReference type="SUPFAM" id="SSF51445">
    <property type="entry name" value="(Trans)glycosidases"/>
    <property type="match status" value="1"/>
</dbReference>
<evidence type="ECO:0000256" key="2">
    <source>
        <dbReference type="ARBA" id="ARBA00022729"/>
    </source>
</evidence>
<evidence type="ECO:0000256" key="1">
    <source>
        <dbReference type="ARBA" id="ARBA00009743"/>
    </source>
</evidence>
<dbReference type="Gene3D" id="3.20.20.70">
    <property type="entry name" value="Aldolase class I"/>
    <property type="match status" value="1"/>
</dbReference>
<dbReference type="InterPro" id="IPR005084">
    <property type="entry name" value="CBM6"/>
</dbReference>
<name>A0ABV6ZRP1_9HYPH</name>
<comment type="catalytic activity">
    <reaction evidence="5">
        <text>Hydrolysis of terminal, non-reducing alpha-D-galactose residues in alpha-D-galactosides, including galactose oligosaccharides, galactomannans and galactolipids.</text>
        <dbReference type="EC" id="3.2.1.22"/>
    </reaction>
</comment>
<dbReference type="PROSITE" id="PS51175">
    <property type="entry name" value="CBM6"/>
    <property type="match status" value="1"/>
</dbReference>
<dbReference type="CDD" id="cd14792">
    <property type="entry name" value="GH27"/>
    <property type="match status" value="1"/>
</dbReference>
<dbReference type="InterPro" id="IPR013785">
    <property type="entry name" value="Aldolase_TIM"/>
</dbReference>
<dbReference type="PRINTS" id="PR00740">
    <property type="entry name" value="GLHYDRLASE27"/>
</dbReference>
<dbReference type="InterPro" id="IPR017853">
    <property type="entry name" value="GH"/>
</dbReference>
<reference evidence="8 9" key="1">
    <citation type="submission" date="2024-09" db="EMBL/GenBank/DDBJ databases">
        <title>Description of Labrys sedimenti sp. nov., isolated from a diclofenac-degrading enrichment culture, and genome-based reclassification of Labrys portucalensis as a later heterotypic synonym of Labrys neptuniae.</title>
        <authorList>
            <person name="Tancsics A."/>
            <person name="Csepanyi A."/>
        </authorList>
    </citation>
    <scope>NUCLEOTIDE SEQUENCE [LARGE SCALE GENOMIC DNA]</scope>
    <source>
        <strain evidence="8 9">LMG 23412</strain>
    </source>
</reference>
<dbReference type="SUPFAM" id="SSF51011">
    <property type="entry name" value="Glycosyl hydrolase domain"/>
    <property type="match status" value="1"/>
</dbReference>
<comment type="similarity">
    <text evidence="1 5">Belongs to the glycosyl hydrolase 27 family.</text>
</comment>
<dbReference type="InterPro" id="IPR013780">
    <property type="entry name" value="Glyco_hydro_b"/>
</dbReference>
<dbReference type="InterPro" id="IPR002241">
    <property type="entry name" value="Glyco_hydro_27"/>
</dbReference>
<accession>A0ABV6ZRP1</accession>
<feature type="domain" description="CBM6" evidence="7">
    <location>
        <begin position="620"/>
        <end position="753"/>
    </location>
</feature>
<dbReference type="CDD" id="cd04081">
    <property type="entry name" value="CBM35_galactosidase-like"/>
    <property type="match status" value="1"/>
</dbReference>
<feature type="region of interest" description="Disordered" evidence="6">
    <location>
        <begin position="32"/>
        <end position="52"/>
    </location>
</feature>
<keyword evidence="5" id="KW-1015">Disulfide bond</keyword>
<dbReference type="InterPro" id="IPR008979">
    <property type="entry name" value="Galactose-bd-like_sf"/>
</dbReference>
<keyword evidence="2" id="KW-0732">Signal</keyword>
<dbReference type="Pfam" id="PF16499">
    <property type="entry name" value="Melibiase_2"/>
    <property type="match status" value="1"/>
</dbReference>
<comment type="caution">
    <text evidence="8">The sequence shown here is derived from an EMBL/GenBank/DDBJ whole genome shotgun (WGS) entry which is preliminary data.</text>
</comment>
<dbReference type="Pfam" id="PF17801">
    <property type="entry name" value="Melibiase_C"/>
    <property type="match status" value="1"/>
</dbReference>
<evidence type="ECO:0000259" key="7">
    <source>
        <dbReference type="PROSITE" id="PS51175"/>
    </source>
</evidence>
<dbReference type="EMBL" id="JBHGPK010000047">
    <property type="protein sequence ID" value="MFC2254853.1"/>
    <property type="molecule type" value="Genomic_DNA"/>
</dbReference>
<dbReference type="PROSITE" id="PS51257">
    <property type="entry name" value="PROKAR_LIPOPROTEIN"/>
    <property type="match status" value="1"/>
</dbReference>
<dbReference type="PANTHER" id="PTHR11452">
    <property type="entry name" value="ALPHA-GALACTOSIDASE/ALPHA-N-ACETYLGALACTOSAMINIDASE"/>
    <property type="match status" value="1"/>
</dbReference>
<evidence type="ECO:0000256" key="3">
    <source>
        <dbReference type="ARBA" id="ARBA00022801"/>
    </source>
</evidence>
<sequence length="766" mass="81295">MNIQIKSAALILLSGFFLSSCNGSGSDDKNSDSHGIFTSLPSNDQTVDHPSGNDLAVDNKFDDKAEQPVINITPRYIPVASPTMGWASWNAHGCNISEDIIKKSADYLVTSGLKDAGYVHVNIDDCWSETTRAADGSLTGNRAFPNGMKALGDYIHSKGLKYGIYATPGPQTCAQIGGRQNTTVTPPISEAGRQTGSLGHVEQDLNSFASWGVDFLKYDWCTTTSLQADDQVSTFILMRNAINSAEQKYNKKITYNINATSYNSIKTGTTYFWGNIVDSWRTTDDIFYVPPRPPGHPAFSTVINQNFKGSLFPEAQHTGTYNDADMMVAGFTGSDLTPDNDRAHVSLWAVLGAPMVLGNDLTAGLSQATLSLLTNPEVIAVNQDILGVQALKVDQPNSSMSVYAKLLSDPGERAVVLFNNGASAANISVSWEALGLDPAKQVTVRDLWSRTDLGAQTSPYKAQKVPAGGVVMLKVKGTDLAPTSYWPSTLADGATSIDCSTCEGGKKITNLGTVSFENVMSNNANGNYIRITYLNKSSANAVLKLDIKDTFPASYGTYTKINFGPTGNESIPGMVTLFVRQGLGANKFTLSRLDDTSIPVPEIVKIEKIAGPVLYTPPAMMIEAESPNNTISGTAKVAACATCSGGQKVGYLGTVIKNGISHNGSLTFNKVTVPTSGSYVVTFAYGTSDPAGRSIQIATNGQSPVTLQASSTGSDNTIANLQATLTLNAGSNNTIMLYNSAGWAPDIDGIVSIKALPTSAGLIQLQ</sequence>
<dbReference type="Gene3D" id="2.60.40.1180">
    <property type="entry name" value="Golgi alpha-mannosidase II"/>
    <property type="match status" value="1"/>
</dbReference>
<proteinExistence type="inferred from homology"/>
<gene>
    <name evidence="8" type="ORF">ACETRX_34980</name>
</gene>
<dbReference type="EC" id="3.2.1.22" evidence="5"/>
<dbReference type="Proteomes" id="UP001595190">
    <property type="component" value="Unassembled WGS sequence"/>
</dbReference>
<dbReference type="Gene3D" id="2.60.120.260">
    <property type="entry name" value="Galactose-binding domain-like"/>
    <property type="match status" value="1"/>
</dbReference>
<dbReference type="RefSeq" id="WP_394315454.1">
    <property type="nucleotide sequence ID" value="NZ_JBHGPK010000047.1"/>
</dbReference>
<keyword evidence="3 5" id="KW-0378">Hydrolase</keyword>
<evidence type="ECO:0000256" key="5">
    <source>
        <dbReference type="RuleBase" id="RU361168"/>
    </source>
</evidence>
<keyword evidence="4 5" id="KW-0326">Glycosidase</keyword>
<organism evidence="8 9">
    <name type="scientific">Labrys neptuniae</name>
    <dbReference type="NCBI Taxonomy" id="376174"/>
    <lineage>
        <taxon>Bacteria</taxon>
        <taxon>Pseudomonadati</taxon>
        <taxon>Pseudomonadota</taxon>
        <taxon>Alphaproteobacteria</taxon>
        <taxon>Hyphomicrobiales</taxon>
        <taxon>Xanthobacteraceae</taxon>
        <taxon>Labrys</taxon>
    </lineage>
</organism>
<evidence type="ECO:0000313" key="9">
    <source>
        <dbReference type="Proteomes" id="UP001595190"/>
    </source>
</evidence>
<dbReference type="SUPFAM" id="SSF49785">
    <property type="entry name" value="Galactose-binding domain-like"/>
    <property type="match status" value="1"/>
</dbReference>
<protein>
    <recommendedName>
        <fullName evidence="5">Alpha-galactosidase</fullName>
        <ecNumber evidence="5">3.2.1.22</ecNumber>
    </recommendedName>
    <alternativeName>
        <fullName evidence="5">Melibiase</fullName>
    </alternativeName>
</protein>
<evidence type="ECO:0000256" key="4">
    <source>
        <dbReference type="ARBA" id="ARBA00023295"/>
    </source>
</evidence>
<evidence type="ECO:0000313" key="8">
    <source>
        <dbReference type="EMBL" id="MFC2254853.1"/>
    </source>
</evidence>
<dbReference type="InterPro" id="IPR041233">
    <property type="entry name" value="Melibiase_C"/>
</dbReference>
<dbReference type="PANTHER" id="PTHR11452:SF75">
    <property type="entry name" value="ALPHA-GALACTOSIDASE MEL1"/>
    <property type="match status" value="1"/>
</dbReference>
<evidence type="ECO:0000256" key="6">
    <source>
        <dbReference type="SAM" id="MobiDB-lite"/>
    </source>
</evidence>